<dbReference type="Gene3D" id="1.10.260.40">
    <property type="entry name" value="lambda repressor-like DNA-binding domains"/>
    <property type="match status" value="1"/>
</dbReference>
<reference evidence="2 3" key="1">
    <citation type="submission" date="2022-10" db="EMBL/GenBank/DDBJ databases">
        <title>Erythrobacter sp. sf7 Genome sequencing.</title>
        <authorList>
            <person name="Park S."/>
        </authorList>
    </citation>
    <scope>NUCLEOTIDE SEQUENCE [LARGE SCALE GENOMIC DNA]</scope>
    <source>
        <strain evidence="3">sf7</strain>
    </source>
</reference>
<dbReference type="PROSITE" id="PS50943">
    <property type="entry name" value="HTH_CROC1"/>
    <property type="match status" value="1"/>
</dbReference>
<proteinExistence type="predicted"/>
<dbReference type="InterPro" id="IPR001387">
    <property type="entry name" value="Cro/C1-type_HTH"/>
</dbReference>
<dbReference type="RefSeq" id="WP_273678571.1">
    <property type="nucleotide sequence ID" value="NZ_JAQQXQ010000009.1"/>
</dbReference>
<feature type="domain" description="HTH cro/C1-type" evidence="1">
    <location>
        <begin position="21"/>
        <end position="76"/>
    </location>
</feature>
<accession>A0ABT5JRS4</accession>
<sequence length="186" mass="20674">MDESGSRLSETKAARMLAAGLRRVSEERGLSLRQLAKILNYKQAVVLSHMSLGRVPIPIDRAEELAEVLGLDKASFLRAVVEQRHPEVDWALLGTSVEPEPQSSGLAEELQAIIGGSLQELTSGQRRVLREVAHDGRAERRWATVQELPTLELIRQWRPSFREAGLPETDRRALKAMLAGSHDPQT</sequence>
<name>A0ABT5JRS4_9SPHN</name>
<organism evidence="2 3">
    <name type="scientific">Erythrobacter fulvus</name>
    <dbReference type="NCBI Taxonomy" id="2987523"/>
    <lineage>
        <taxon>Bacteria</taxon>
        <taxon>Pseudomonadati</taxon>
        <taxon>Pseudomonadota</taxon>
        <taxon>Alphaproteobacteria</taxon>
        <taxon>Sphingomonadales</taxon>
        <taxon>Erythrobacteraceae</taxon>
        <taxon>Erythrobacter/Porphyrobacter group</taxon>
        <taxon>Erythrobacter</taxon>
    </lineage>
</organism>
<dbReference type="Proteomes" id="UP001216558">
    <property type="component" value="Unassembled WGS sequence"/>
</dbReference>
<evidence type="ECO:0000259" key="1">
    <source>
        <dbReference type="PROSITE" id="PS50943"/>
    </source>
</evidence>
<dbReference type="InterPro" id="IPR010982">
    <property type="entry name" value="Lambda_DNA-bd_dom_sf"/>
</dbReference>
<dbReference type="CDD" id="cd00093">
    <property type="entry name" value="HTH_XRE"/>
    <property type="match status" value="1"/>
</dbReference>
<protein>
    <submittedName>
        <fullName evidence="2">Helix-turn-helix transcriptional regulator</fullName>
    </submittedName>
</protein>
<gene>
    <name evidence="2" type="ORF">OIK40_11980</name>
</gene>
<evidence type="ECO:0000313" key="3">
    <source>
        <dbReference type="Proteomes" id="UP001216558"/>
    </source>
</evidence>
<comment type="caution">
    <text evidence="2">The sequence shown here is derived from an EMBL/GenBank/DDBJ whole genome shotgun (WGS) entry which is preliminary data.</text>
</comment>
<dbReference type="EMBL" id="JAQQXQ010000009">
    <property type="protein sequence ID" value="MDC8755358.1"/>
    <property type="molecule type" value="Genomic_DNA"/>
</dbReference>
<keyword evidence="3" id="KW-1185">Reference proteome</keyword>
<dbReference type="SUPFAM" id="SSF47413">
    <property type="entry name" value="lambda repressor-like DNA-binding domains"/>
    <property type="match status" value="1"/>
</dbReference>
<evidence type="ECO:0000313" key="2">
    <source>
        <dbReference type="EMBL" id="MDC8755358.1"/>
    </source>
</evidence>